<comment type="similarity">
    <text evidence="1">Belongs to the short-chain dehydrogenases/reductases (SDR) family.</text>
</comment>
<dbReference type="RefSeq" id="WP_018083270.1">
    <property type="nucleotide sequence ID" value="NZ_AQWM01000027.1"/>
</dbReference>
<proteinExistence type="inferred from homology"/>
<name>V4R9M2_9CAUL</name>
<dbReference type="Proteomes" id="UP000017837">
    <property type="component" value="Unassembled WGS sequence"/>
</dbReference>
<accession>V4R9M2</accession>
<dbReference type="PANTHER" id="PTHR24321">
    <property type="entry name" value="DEHYDROGENASES, SHORT CHAIN"/>
    <property type="match status" value="1"/>
</dbReference>
<protein>
    <recommendedName>
        <fullName evidence="5">D-xylose 1-dehydrogenase</fullName>
        <ecNumber evidence="4">1.1.1.175</ecNumber>
    </recommendedName>
</protein>
<dbReference type="PANTHER" id="PTHR24321:SF8">
    <property type="entry name" value="ESTRADIOL 17-BETA-DEHYDROGENASE 8-RELATED"/>
    <property type="match status" value="1"/>
</dbReference>
<gene>
    <name evidence="7" type="ORF">ABENE_16395</name>
</gene>
<dbReference type="Gene3D" id="3.40.50.720">
    <property type="entry name" value="NAD(P)-binding Rossmann-like Domain"/>
    <property type="match status" value="1"/>
</dbReference>
<dbReference type="GO" id="GO:0047838">
    <property type="term" value="F:D-xylose 1-dehydrogenase (NAD+) activity"/>
    <property type="evidence" value="ECO:0007669"/>
    <property type="project" value="UniProtKB-EC"/>
</dbReference>
<dbReference type="eggNOG" id="COG4221">
    <property type="taxonomic scope" value="Bacteria"/>
</dbReference>
<keyword evidence="2" id="KW-0560">Oxidoreductase</keyword>
<evidence type="ECO:0000313" key="8">
    <source>
        <dbReference type="Proteomes" id="UP000017837"/>
    </source>
</evidence>
<dbReference type="PRINTS" id="PR00080">
    <property type="entry name" value="SDRFAMILY"/>
</dbReference>
<dbReference type="InterPro" id="IPR002347">
    <property type="entry name" value="SDR_fam"/>
</dbReference>
<evidence type="ECO:0000256" key="3">
    <source>
        <dbReference type="ARBA" id="ARBA00023027"/>
    </source>
</evidence>
<dbReference type="PRINTS" id="PR00081">
    <property type="entry name" value="GDHRDH"/>
</dbReference>
<sequence>MRFSDKTALVTGALGGIGLACARRLAAEGASLVLVDRLAEASADVVTELLGLGAPKIIFTRCDVASEGDVVAACQRAMDETGQLDVVINVAGMMIYKPLVELTAADWHQLLGVNLVGAALFTREAFRHMTPGGAIVNVSSIHAFQTSPLVAPYAAAKAALASLTRSSAIEGAALGIRANAVLPGAIDTPMLWASPNVQSGAEVLEKGDIGYPHDIAHAAAFLASDEAAFITGASLNVDGGRLAKL</sequence>
<keyword evidence="8" id="KW-1185">Reference proteome</keyword>
<dbReference type="FunFam" id="3.40.50.720:FF:000084">
    <property type="entry name" value="Short-chain dehydrogenase reductase"/>
    <property type="match status" value="1"/>
</dbReference>
<comment type="caution">
    <text evidence="7">The sequence shown here is derived from an EMBL/GenBank/DDBJ whole genome shotgun (WGS) entry which is preliminary data.</text>
</comment>
<dbReference type="PATRIC" id="fig|1121022.4.peg.3334"/>
<keyword evidence="3" id="KW-0520">NAD</keyword>
<evidence type="ECO:0000259" key="6">
    <source>
        <dbReference type="SMART" id="SM00822"/>
    </source>
</evidence>
<evidence type="ECO:0000313" key="7">
    <source>
        <dbReference type="EMBL" id="ESQ88108.1"/>
    </source>
</evidence>
<reference evidence="7 8" key="1">
    <citation type="journal article" date="2014" name="Nature">
        <title>Sequential evolution of bacterial morphology by co-option of a developmental regulator.</title>
        <authorList>
            <person name="Jiang C."/>
            <person name="Brown P.J."/>
            <person name="Ducret A."/>
            <person name="Brun Y.V."/>
        </authorList>
    </citation>
    <scope>NUCLEOTIDE SEQUENCE [LARGE SCALE GENOMIC DNA]</scope>
    <source>
        <strain evidence="7 8">DSM 16100</strain>
    </source>
</reference>
<dbReference type="PROSITE" id="PS51257">
    <property type="entry name" value="PROKAR_LIPOPROTEIN"/>
    <property type="match status" value="1"/>
</dbReference>
<evidence type="ECO:0000256" key="4">
    <source>
        <dbReference type="ARBA" id="ARBA00066641"/>
    </source>
</evidence>
<dbReference type="STRING" id="1121022.GCA_000376105_03589"/>
<dbReference type="InterPro" id="IPR036291">
    <property type="entry name" value="NAD(P)-bd_dom_sf"/>
</dbReference>
<dbReference type="AlphaFoldDB" id="V4R9M2"/>
<dbReference type="Pfam" id="PF13561">
    <property type="entry name" value="adh_short_C2"/>
    <property type="match status" value="1"/>
</dbReference>
<dbReference type="EMBL" id="AWGB01000039">
    <property type="protein sequence ID" value="ESQ88108.1"/>
    <property type="molecule type" value="Genomic_DNA"/>
</dbReference>
<evidence type="ECO:0000256" key="1">
    <source>
        <dbReference type="ARBA" id="ARBA00006484"/>
    </source>
</evidence>
<feature type="domain" description="Ketoreductase" evidence="6">
    <location>
        <begin position="6"/>
        <end position="186"/>
    </location>
</feature>
<evidence type="ECO:0000256" key="5">
    <source>
        <dbReference type="ARBA" id="ARBA00069939"/>
    </source>
</evidence>
<dbReference type="EC" id="1.1.1.175" evidence="4"/>
<dbReference type="InterPro" id="IPR057326">
    <property type="entry name" value="KR_dom"/>
</dbReference>
<evidence type="ECO:0000256" key="2">
    <source>
        <dbReference type="ARBA" id="ARBA00023002"/>
    </source>
</evidence>
<dbReference type="SMART" id="SM00822">
    <property type="entry name" value="PKS_KR"/>
    <property type="match status" value="1"/>
</dbReference>
<dbReference type="SUPFAM" id="SSF51735">
    <property type="entry name" value="NAD(P)-binding Rossmann-fold domains"/>
    <property type="match status" value="1"/>
</dbReference>
<organism evidence="7 8">
    <name type="scientific">Asticcacaulis benevestitus DSM 16100 = ATCC BAA-896</name>
    <dbReference type="NCBI Taxonomy" id="1121022"/>
    <lineage>
        <taxon>Bacteria</taxon>
        <taxon>Pseudomonadati</taxon>
        <taxon>Pseudomonadota</taxon>
        <taxon>Alphaproteobacteria</taxon>
        <taxon>Caulobacterales</taxon>
        <taxon>Caulobacteraceae</taxon>
        <taxon>Asticcacaulis</taxon>
    </lineage>
</organism>
<dbReference type="CDD" id="cd05233">
    <property type="entry name" value="SDR_c"/>
    <property type="match status" value="1"/>
</dbReference>